<evidence type="ECO:0000259" key="1">
    <source>
        <dbReference type="PROSITE" id="PS50835"/>
    </source>
</evidence>
<sequence>LYTTTLTVTPNSPVFTGETVNLMCGIEYYSYWTYHWFKEGTYLHVSQMTHHYTVHGNTLTIRATVSDAGQYT</sequence>
<proteinExistence type="predicted"/>
<gene>
    <name evidence="2" type="ORF">M9458_055482</name>
</gene>
<dbReference type="AlphaFoldDB" id="A0ABD0MJH3"/>
<dbReference type="PROSITE" id="PS50835">
    <property type="entry name" value="IG_LIKE"/>
    <property type="match status" value="1"/>
</dbReference>
<dbReference type="Gene3D" id="2.60.40.10">
    <property type="entry name" value="Immunoglobulins"/>
    <property type="match status" value="1"/>
</dbReference>
<reference evidence="2 3" key="1">
    <citation type="submission" date="2024-05" db="EMBL/GenBank/DDBJ databases">
        <title>Genome sequencing and assembly of Indian major carp, Cirrhinus mrigala (Hamilton, 1822).</title>
        <authorList>
            <person name="Mohindra V."/>
            <person name="Chowdhury L.M."/>
            <person name="Lal K."/>
            <person name="Jena J.K."/>
        </authorList>
    </citation>
    <scope>NUCLEOTIDE SEQUENCE [LARGE SCALE GENOMIC DNA]</scope>
    <source>
        <strain evidence="2">CM1030</strain>
        <tissue evidence="2">Blood</tissue>
    </source>
</reference>
<comment type="caution">
    <text evidence="2">The sequence shown here is derived from an EMBL/GenBank/DDBJ whole genome shotgun (WGS) entry which is preliminary data.</text>
</comment>
<name>A0ABD0MJH3_CIRMR</name>
<dbReference type="InterPro" id="IPR036179">
    <property type="entry name" value="Ig-like_dom_sf"/>
</dbReference>
<keyword evidence="3" id="KW-1185">Reference proteome</keyword>
<dbReference type="Pfam" id="PF13927">
    <property type="entry name" value="Ig_3"/>
    <property type="match status" value="1"/>
</dbReference>
<feature type="non-terminal residue" evidence="2">
    <location>
        <position position="72"/>
    </location>
</feature>
<dbReference type="InterPro" id="IPR007110">
    <property type="entry name" value="Ig-like_dom"/>
</dbReference>
<evidence type="ECO:0000313" key="3">
    <source>
        <dbReference type="Proteomes" id="UP001529510"/>
    </source>
</evidence>
<feature type="domain" description="Ig-like" evidence="1">
    <location>
        <begin position="1"/>
        <end position="72"/>
    </location>
</feature>
<evidence type="ECO:0000313" key="2">
    <source>
        <dbReference type="EMBL" id="KAL0149248.1"/>
    </source>
</evidence>
<organism evidence="2 3">
    <name type="scientific">Cirrhinus mrigala</name>
    <name type="common">Mrigala</name>
    <dbReference type="NCBI Taxonomy" id="683832"/>
    <lineage>
        <taxon>Eukaryota</taxon>
        <taxon>Metazoa</taxon>
        <taxon>Chordata</taxon>
        <taxon>Craniata</taxon>
        <taxon>Vertebrata</taxon>
        <taxon>Euteleostomi</taxon>
        <taxon>Actinopterygii</taxon>
        <taxon>Neopterygii</taxon>
        <taxon>Teleostei</taxon>
        <taxon>Ostariophysi</taxon>
        <taxon>Cypriniformes</taxon>
        <taxon>Cyprinidae</taxon>
        <taxon>Labeoninae</taxon>
        <taxon>Labeonini</taxon>
        <taxon>Cirrhinus</taxon>
    </lineage>
</organism>
<accession>A0ABD0MJH3</accession>
<dbReference type="SUPFAM" id="SSF48726">
    <property type="entry name" value="Immunoglobulin"/>
    <property type="match status" value="1"/>
</dbReference>
<dbReference type="EMBL" id="JAMKFB020000485">
    <property type="protein sequence ID" value="KAL0149248.1"/>
    <property type="molecule type" value="Genomic_DNA"/>
</dbReference>
<dbReference type="InterPro" id="IPR013783">
    <property type="entry name" value="Ig-like_fold"/>
</dbReference>
<protein>
    <recommendedName>
        <fullName evidence="1">Ig-like domain-containing protein</fullName>
    </recommendedName>
</protein>
<feature type="non-terminal residue" evidence="2">
    <location>
        <position position="1"/>
    </location>
</feature>
<dbReference type="Proteomes" id="UP001529510">
    <property type="component" value="Unassembled WGS sequence"/>
</dbReference>